<feature type="transmembrane region" description="Helical" evidence="1">
    <location>
        <begin position="57"/>
        <end position="86"/>
    </location>
</feature>
<protein>
    <submittedName>
        <fullName evidence="2">Uncharacterized protein</fullName>
    </submittedName>
</protein>
<gene>
    <name evidence="2" type="ORF">H9838_00040</name>
</gene>
<keyword evidence="1" id="KW-0472">Membrane</keyword>
<feature type="transmembrane region" description="Helical" evidence="1">
    <location>
        <begin position="107"/>
        <end position="128"/>
    </location>
</feature>
<evidence type="ECO:0000256" key="1">
    <source>
        <dbReference type="SAM" id="Phobius"/>
    </source>
</evidence>
<reference evidence="2" key="1">
    <citation type="journal article" date="2021" name="PeerJ">
        <title>Extensive microbial diversity within the chicken gut microbiome revealed by metagenomics and culture.</title>
        <authorList>
            <person name="Gilroy R."/>
            <person name="Ravi A."/>
            <person name="Getino M."/>
            <person name="Pursley I."/>
            <person name="Horton D.L."/>
            <person name="Alikhan N.F."/>
            <person name="Baker D."/>
            <person name="Gharbi K."/>
            <person name="Hall N."/>
            <person name="Watson M."/>
            <person name="Adriaenssens E.M."/>
            <person name="Foster-Nyarko E."/>
            <person name="Jarju S."/>
            <person name="Secka A."/>
            <person name="Antonio M."/>
            <person name="Oren A."/>
            <person name="Chaudhuri R.R."/>
            <person name="La Ragione R."/>
            <person name="Hildebrand F."/>
            <person name="Pallen M.J."/>
        </authorList>
    </citation>
    <scope>NUCLEOTIDE SEQUENCE</scope>
    <source>
        <strain evidence="2">1282</strain>
    </source>
</reference>
<comment type="caution">
    <text evidence="2">The sequence shown here is derived from an EMBL/GenBank/DDBJ whole genome shotgun (WGS) entry which is preliminary data.</text>
</comment>
<accession>A0A9D1YAU6</accession>
<proteinExistence type="predicted"/>
<dbReference type="Proteomes" id="UP000823915">
    <property type="component" value="Unassembled WGS sequence"/>
</dbReference>
<evidence type="ECO:0000313" key="2">
    <source>
        <dbReference type="EMBL" id="HIY25546.1"/>
    </source>
</evidence>
<dbReference type="EMBL" id="DXDU01000002">
    <property type="protein sequence ID" value="HIY25546.1"/>
    <property type="molecule type" value="Genomic_DNA"/>
</dbReference>
<dbReference type="AlphaFoldDB" id="A0A9D1YAU6"/>
<feature type="transmembrane region" description="Helical" evidence="1">
    <location>
        <begin position="463"/>
        <end position="483"/>
    </location>
</feature>
<keyword evidence="1" id="KW-0812">Transmembrane</keyword>
<evidence type="ECO:0000313" key="3">
    <source>
        <dbReference type="Proteomes" id="UP000823915"/>
    </source>
</evidence>
<organism evidence="2 3">
    <name type="scientific">Candidatus Acutalibacter pullistercoris</name>
    <dbReference type="NCBI Taxonomy" id="2838418"/>
    <lineage>
        <taxon>Bacteria</taxon>
        <taxon>Bacillati</taxon>
        <taxon>Bacillota</taxon>
        <taxon>Clostridia</taxon>
        <taxon>Eubacteriales</taxon>
        <taxon>Acutalibacteraceae</taxon>
        <taxon>Acutalibacter</taxon>
    </lineage>
</organism>
<keyword evidence="1" id="KW-1133">Transmembrane helix</keyword>
<feature type="transmembrane region" description="Helical" evidence="1">
    <location>
        <begin position="225"/>
        <end position="244"/>
    </location>
</feature>
<feature type="transmembrane region" description="Helical" evidence="1">
    <location>
        <begin position="419"/>
        <end position="443"/>
    </location>
</feature>
<feature type="transmembrane region" description="Helical" evidence="1">
    <location>
        <begin position="201"/>
        <end position="219"/>
    </location>
</feature>
<feature type="transmembrane region" description="Helical" evidence="1">
    <location>
        <begin position="325"/>
        <end position="346"/>
    </location>
</feature>
<reference evidence="2" key="2">
    <citation type="submission" date="2021-04" db="EMBL/GenBank/DDBJ databases">
        <authorList>
            <person name="Gilroy R."/>
        </authorList>
    </citation>
    <scope>NUCLEOTIDE SEQUENCE</scope>
    <source>
        <strain evidence="2">1282</strain>
    </source>
</reference>
<feature type="transmembrane region" description="Helical" evidence="1">
    <location>
        <begin position="547"/>
        <end position="567"/>
    </location>
</feature>
<feature type="transmembrane region" description="Helical" evidence="1">
    <location>
        <begin position="518"/>
        <end position="535"/>
    </location>
</feature>
<feature type="transmembrane region" description="Helical" evidence="1">
    <location>
        <begin position="285"/>
        <end position="305"/>
    </location>
</feature>
<feature type="transmembrane region" description="Helical" evidence="1">
    <location>
        <begin position="358"/>
        <end position="381"/>
    </location>
</feature>
<sequence>MEGSLLGAAAAAGLFLLFQCCGAAVAWAALPGESGGVRLLLGSVCGTVMLQWFPVPFAFLLGFTLPAHGCAVALALFCAGLCLWAGRRKGLPPLRLTQALLAFRRRKGLWLALGLWLFACWLVCRSFRWEEGAVYSSQATYGDMSMHLSFITSLARQGDFPPDYSLLPGHPLCYPFLGDSVSASLLLCGAPLTFSYALPMWFAMGQVMAAFLLFAARLLESWGKGTVAFVLFFFNGGAGFLYFLGGDWENFTRMFTQFYETPTNLVEENVRWVNVLVDMMLPQRALLFGWAVLFPALYLLYRGVFQGQRDYFWKVGVLAGLLPMIHTHSFLALALVCGAWLVNSLWQARGREEPAAFFGKVLAVSGLCLMGAGKTVLHALGREDGPVFLGVAAAGLGLWAVLALGLSGGEFLRGRGKRLLSTWGLLLLVTCALALPQLFLWTFRQANGFVRGHFAWVTGEDSYLWFYLKNLGLSGVLALGGTLLAKPRDALKFSPALGIWFLAELVEFQPNDYDNNKLFYVAWAFLSCAAAWALWEALSRLRSKKARALAGGGALAVCALAAGLTMGREAVASYQLFSEESVDLARFAQEELDPKAVVVTDARHNNELAALAGQNLLCGSPIYLHYHGLDYTRNQAAAQAILEDPAGSLDLLAEYGVDYVLAGPYERGSFLVEEGALEELFPKVYDDGTQALYQVNGKEDGT</sequence>
<feature type="transmembrane region" description="Helical" evidence="1">
    <location>
        <begin position="387"/>
        <end position="407"/>
    </location>
</feature>
<name>A0A9D1YAU6_9FIRM</name>